<reference evidence="11" key="1">
    <citation type="journal article" date="2023" name="G3 (Bethesda)">
        <title>Whole genome assembly and annotation of the endangered Caribbean coral Acropora cervicornis.</title>
        <authorList>
            <person name="Selwyn J.D."/>
            <person name="Vollmer S.V."/>
        </authorList>
    </citation>
    <scope>NUCLEOTIDE SEQUENCE</scope>
    <source>
        <strain evidence="11">K2</strain>
    </source>
</reference>
<keyword evidence="5 9" id="KW-0472">Membrane</keyword>
<dbReference type="PROSITE" id="PS00237">
    <property type="entry name" value="G_PROTEIN_RECEP_F1_1"/>
    <property type="match status" value="1"/>
</dbReference>
<dbReference type="PRINTS" id="PR00237">
    <property type="entry name" value="GPCRRHODOPSN"/>
</dbReference>
<keyword evidence="2 8" id="KW-0812">Transmembrane</keyword>
<dbReference type="Pfam" id="PF00001">
    <property type="entry name" value="7tm_1"/>
    <property type="match status" value="1"/>
</dbReference>
<dbReference type="GO" id="GO:0004930">
    <property type="term" value="F:G protein-coupled receptor activity"/>
    <property type="evidence" value="ECO:0007669"/>
    <property type="project" value="UniProtKB-KW"/>
</dbReference>
<evidence type="ECO:0000313" key="12">
    <source>
        <dbReference type="Proteomes" id="UP001249851"/>
    </source>
</evidence>
<evidence type="ECO:0000256" key="2">
    <source>
        <dbReference type="ARBA" id="ARBA00022692"/>
    </source>
</evidence>
<dbReference type="Proteomes" id="UP001249851">
    <property type="component" value="Unassembled WGS sequence"/>
</dbReference>
<dbReference type="SUPFAM" id="SSF81321">
    <property type="entry name" value="Family A G protein-coupled receptor-like"/>
    <property type="match status" value="1"/>
</dbReference>
<evidence type="ECO:0000256" key="7">
    <source>
        <dbReference type="ARBA" id="ARBA00023224"/>
    </source>
</evidence>
<evidence type="ECO:0000256" key="9">
    <source>
        <dbReference type="SAM" id="Phobius"/>
    </source>
</evidence>
<keyword evidence="3 9" id="KW-1133">Transmembrane helix</keyword>
<feature type="transmembrane region" description="Helical" evidence="9">
    <location>
        <begin position="191"/>
        <end position="212"/>
    </location>
</feature>
<dbReference type="InterPro" id="IPR000276">
    <property type="entry name" value="GPCR_Rhodpsn"/>
</dbReference>
<keyword evidence="12" id="KW-1185">Reference proteome</keyword>
<dbReference type="EMBL" id="JARQWQ010000018">
    <property type="protein sequence ID" value="KAK2565864.1"/>
    <property type="molecule type" value="Genomic_DNA"/>
</dbReference>
<feature type="transmembrane region" description="Helical" evidence="9">
    <location>
        <begin position="142"/>
        <end position="161"/>
    </location>
</feature>
<dbReference type="Gene3D" id="1.20.1070.10">
    <property type="entry name" value="Rhodopsin 7-helix transmembrane proteins"/>
    <property type="match status" value="1"/>
</dbReference>
<organism evidence="11 12">
    <name type="scientific">Acropora cervicornis</name>
    <name type="common">Staghorn coral</name>
    <dbReference type="NCBI Taxonomy" id="6130"/>
    <lineage>
        <taxon>Eukaryota</taxon>
        <taxon>Metazoa</taxon>
        <taxon>Cnidaria</taxon>
        <taxon>Anthozoa</taxon>
        <taxon>Hexacorallia</taxon>
        <taxon>Scleractinia</taxon>
        <taxon>Astrocoeniina</taxon>
        <taxon>Acroporidae</taxon>
        <taxon>Acropora</taxon>
    </lineage>
</organism>
<sequence length="363" mass="40446">MDSNATFPRQQSNAALPSKQDVVFAVLYSAMVVPGILGNCLVITIVRKTPSMHTTTNYLLMNLAVADVLTLLLCPGLYDFALTSVRLHGLSGDVICKLFAGNAIVPITINAAVITVCTIAVERYLALVKPFRTALRISKESVSAVVAIIWILAVLSCIPDIQANTFNPSSSSSYPCQRPWSLDEYVYNKPFIIFTNVCFGFISSLILFICYFEIVRGLFITRTICSQTSVSSAERNAKKQLARLLVWLALLFAICSLPFSIYFTFLLFIDKTTVQENYDTLHLCHRICRLLLFANSFCNPMLYALQSSNYRDSFKALFSARLNCCKPFPNNSVTSTINATQHAETDRGRNPGDDHAMYRIQDT</sequence>
<evidence type="ECO:0000313" key="11">
    <source>
        <dbReference type="EMBL" id="KAK2565864.1"/>
    </source>
</evidence>
<dbReference type="CDD" id="cd00637">
    <property type="entry name" value="7tm_classA_rhodopsin-like"/>
    <property type="match status" value="1"/>
</dbReference>
<feature type="transmembrane region" description="Helical" evidence="9">
    <location>
        <begin position="22"/>
        <end position="46"/>
    </location>
</feature>
<dbReference type="GO" id="GO:0016020">
    <property type="term" value="C:membrane"/>
    <property type="evidence" value="ECO:0007669"/>
    <property type="project" value="UniProtKB-SubCell"/>
</dbReference>
<comment type="caution">
    <text evidence="11">The sequence shown here is derived from an EMBL/GenBank/DDBJ whole genome shotgun (WGS) entry which is preliminary data.</text>
</comment>
<evidence type="ECO:0000256" key="4">
    <source>
        <dbReference type="ARBA" id="ARBA00023040"/>
    </source>
</evidence>
<evidence type="ECO:0000256" key="1">
    <source>
        <dbReference type="ARBA" id="ARBA00004141"/>
    </source>
</evidence>
<dbReference type="AlphaFoldDB" id="A0AAD9V965"/>
<dbReference type="PANTHER" id="PTHR24243">
    <property type="entry name" value="G-PROTEIN COUPLED RECEPTOR"/>
    <property type="match status" value="1"/>
</dbReference>
<evidence type="ECO:0000256" key="6">
    <source>
        <dbReference type="ARBA" id="ARBA00023170"/>
    </source>
</evidence>
<feature type="transmembrane region" description="Helical" evidence="9">
    <location>
        <begin position="244"/>
        <end position="269"/>
    </location>
</feature>
<evidence type="ECO:0000256" key="8">
    <source>
        <dbReference type="RuleBase" id="RU000688"/>
    </source>
</evidence>
<comment type="similarity">
    <text evidence="8">Belongs to the G-protein coupled receptor 1 family.</text>
</comment>
<accession>A0AAD9V965</accession>
<keyword evidence="7 8" id="KW-0807">Transducer</keyword>
<evidence type="ECO:0000256" key="3">
    <source>
        <dbReference type="ARBA" id="ARBA00022989"/>
    </source>
</evidence>
<comment type="subcellular location">
    <subcellularLocation>
        <location evidence="1">Membrane</location>
        <topology evidence="1">Multi-pass membrane protein</topology>
    </subcellularLocation>
</comment>
<dbReference type="PANTHER" id="PTHR24243:SF208">
    <property type="entry name" value="PYROKININ-1 RECEPTOR"/>
    <property type="match status" value="1"/>
</dbReference>
<protein>
    <submittedName>
        <fullName evidence="11">Tachykinin-like peptides receptor 86C</fullName>
    </submittedName>
</protein>
<gene>
    <name evidence="11" type="ORF">P5673_010153</name>
</gene>
<keyword evidence="4 8" id="KW-0297">G-protein coupled receptor</keyword>
<feature type="transmembrane region" description="Helical" evidence="9">
    <location>
        <begin position="58"/>
        <end position="78"/>
    </location>
</feature>
<feature type="transmembrane region" description="Helical" evidence="9">
    <location>
        <begin position="98"/>
        <end position="121"/>
    </location>
</feature>
<proteinExistence type="inferred from homology"/>
<evidence type="ECO:0000259" key="10">
    <source>
        <dbReference type="PROSITE" id="PS50262"/>
    </source>
</evidence>
<dbReference type="InterPro" id="IPR017452">
    <property type="entry name" value="GPCR_Rhodpsn_7TM"/>
</dbReference>
<keyword evidence="6 8" id="KW-0675">Receptor</keyword>
<feature type="domain" description="G-protein coupled receptors family 1 profile" evidence="10">
    <location>
        <begin position="38"/>
        <end position="303"/>
    </location>
</feature>
<reference evidence="11" key="2">
    <citation type="journal article" date="2023" name="Science">
        <title>Genomic signatures of disease resistance in endangered staghorn corals.</title>
        <authorList>
            <person name="Vollmer S.V."/>
            <person name="Selwyn J.D."/>
            <person name="Despard B.A."/>
            <person name="Roesel C.L."/>
        </authorList>
    </citation>
    <scope>NUCLEOTIDE SEQUENCE</scope>
    <source>
        <strain evidence="11">K2</strain>
    </source>
</reference>
<dbReference type="PROSITE" id="PS50262">
    <property type="entry name" value="G_PROTEIN_RECEP_F1_2"/>
    <property type="match status" value="1"/>
</dbReference>
<evidence type="ECO:0000256" key="5">
    <source>
        <dbReference type="ARBA" id="ARBA00023136"/>
    </source>
</evidence>
<name>A0AAD9V965_ACRCE</name>